<dbReference type="PANTHER" id="PTHR12774">
    <property type="entry name" value="PEROXISOMAL BIOGENESIS FACTOR 19"/>
    <property type="match status" value="1"/>
</dbReference>
<dbReference type="InterPro" id="IPR006708">
    <property type="entry name" value="Pex19"/>
</dbReference>
<feature type="region of interest" description="Disordered" evidence="3">
    <location>
        <begin position="1"/>
        <end position="24"/>
    </location>
</feature>
<evidence type="ECO:0000256" key="3">
    <source>
        <dbReference type="SAM" id="MobiDB-lite"/>
    </source>
</evidence>
<dbReference type="Proteomes" id="UP000215902">
    <property type="component" value="Unassembled WGS sequence"/>
</dbReference>
<evidence type="ECO:0000313" key="5">
    <source>
        <dbReference type="Proteomes" id="UP000215902"/>
    </source>
</evidence>
<dbReference type="Pfam" id="PF04614">
    <property type="entry name" value="Pex19"/>
    <property type="match status" value="1"/>
</dbReference>
<name>A0A267EQT6_9PLAT</name>
<comment type="similarity">
    <text evidence="1">Belongs to the peroxin-19 family.</text>
</comment>
<accession>A0A267EQT6</accession>
<evidence type="ECO:0000313" key="4">
    <source>
        <dbReference type="EMBL" id="PAA63903.1"/>
    </source>
</evidence>
<feature type="region of interest" description="Disordered" evidence="3">
    <location>
        <begin position="334"/>
        <end position="356"/>
    </location>
</feature>
<dbReference type="EMBL" id="NIVC01001805">
    <property type="protein sequence ID" value="PAA63903.1"/>
    <property type="molecule type" value="Genomic_DNA"/>
</dbReference>
<feature type="region of interest" description="Disordered" evidence="3">
    <location>
        <begin position="40"/>
        <end position="81"/>
    </location>
</feature>
<sequence>FEMSSDGQAQQQRGRQISPDEVDDFDELLAEALDDFENPNLLTGAITRDQQQKGGSAQQQQAGAAAAASSESSAGLRENASTADLLKPLAGLSLDGLRRGAGEGSTGDEGEENVDFDQLMGRLESEFGSLDKAVKDLLEPSEEDENDPEVRTLKEQLRSLTSKVDSADPAELGEALASTLRCLDESVAAHNRHADAVHLPKPGGDQRAAAGAAAAGTAASGASAGAAAGEATGSGLGAAGASQEMLMPFMENMMHTLLSKEVIYPSLKAIRDGYPGWLEANGPGLSSAELETNRQRAAIVGQVCQQYESLGDAKPSEAEFDRILRLVQRMQELGPPPEELLGDKDLPSVMPQCPQM</sequence>
<evidence type="ECO:0000256" key="2">
    <source>
        <dbReference type="ARBA" id="ARBA00029688"/>
    </source>
</evidence>
<dbReference type="GO" id="GO:0033328">
    <property type="term" value="F:peroxisome membrane targeting sequence binding"/>
    <property type="evidence" value="ECO:0007669"/>
    <property type="project" value="TreeGrafter"/>
</dbReference>
<dbReference type="GO" id="GO:0045046">
    <property type="term" value="P:protein import into peroxisome membrane"/>
    <property type="evidence" value="ECO:0007669"/>
    <property type="project" value="TreeGrafter"/>
</dbReference>
<protein>
    <recommendedName>
        <fullName evidence="2">Peroxin-19</fullName>
    </recommendedName>
</protein>
<dbReference type="OrthoDB" id="21292at2759"/>
<dbReference type="InterPro" id="IPR038322">
    <property type="entry name" value="Pex19_C_sf"/>
</dbReference>
<evidence type="ECO:0000256" key="1">
    <source>
        <dbReference type="ARBA" id="ARBA00006326"/>
    </source>
</evidence>
<feature type="non-terminal residue" evidence="4">
    <location>
        <position position="1"/>
    </location>
</feature>
<feature type="region of interest" description="Disordered" evidence="3">
    <location>
        <begin position="93"/>
        <end position="122"/>
    </location>
</feature>
<dbReference type="AlphaFoldDB" id="A0A267EQT6"/>
<organism evidence="4 5">
    <name type="scientific">Macrostomum lignano</name>
    <dbReference type="NCBI Taxonomy" id="282301"/>
    <lineage>
        <taxon>Eukaryota</taxon>
        <taxon>Metazoa</taxon>
        <taxon>Spiralia</taxon>
        <taxon>Lophotrochozoa</taxon>
        <taxon>Platyhelminthes</taxon>
        <taxon>Rhabditophora</taxon>
        <taxon>Macrostomorpha</taxon>
        <taxon>Macrostomida</taxon>
        <taxon>Macrostomidae</taxon>
        <taxon>Macrostomum</taxon>
    </lineage>
</organism>
<gene>
    <name evidence="4" type="ORF">BOX15_Mlig032023g14</name>
</gene>
<proteinExistence type="inferred from homology"/>
<feature type="compositionally biased region" description="Polar residues" evidence="3">
    <location>
        <begin position="1"/>
        <end position="15"/>
    </location>
</feature>
<dbReference type="GO" id="GO:0005778">
    <property type="term" value="C:peroxisomal membrane"/>
    <property type="evidence" value="ECO:0007669"/>
    <property type="project" value="TreeGrafter"/>
</dbReference>
<keyword evidence="5" id="KW-1185">Reference proteome</keyword>
<feature type="compositionally biased region" description="Acidic residues" evidence="3">
    <location>
        <begin position="106"/>
        <end position="115"/>
    </location>
</feature>
<feature type="region of interest" description="Disordered" evidence="3">
    <location>
        <begin position="133"/>
        <end position="152"/>
    </location>
</feature>
<comment type="caution">
    <text evidence="4">The sequence shown here is derived from an EMBL/GenBank/DDBJ whole genome shotgun (WGS) entry which is preliminary data.</text>
</comment>
<dbReference type="Gene3D" id="1.20.120.900">
    <property type="entry name" value="Pex19, mPTS binding domain"/>
    <property type="match status" value="1"/>
</dbReference>
<feature type="compositionally biased region" description="Low complexity" evidence="3">
    <location>
        <begin position="52"/>
        <end position="75"/>
    </location>
</feature>
<dbReference type="STRING" id="282301.A0A267EQT6"/>
<dbReference type="PANTHER" id="PTHR12774:SF2">
    <property type="entry name" value="PEROXISOMAL BIOGENESIS FACTOR 19"/>
    <property type="match status" value="1"/>
</dbReference>
<reference evidence="4 5" key="1">
    <citation type="submission" date="2017-06" db="EMBL/GenBank/DDBJ databases">
        <title>A platform for efficient transgenesis in Macrostomum lignano, a flatworm model organism for stem cell research.</title>
        <authorList>
            <person name="Berezikov E."/>
        </authorList>
    </citation>
    <scope>NUCLEOTIDE SEQUENCE [LARGE SCALE GENOMIC DNA]</scope>
    <source>
        <strain evidence="4">DV1</strain>
        <tissue evidence="4">Whole organism</tissue>
    </source>
</reference>